<dbReference type="AlphaFoldDB" id="A0A2T6BFU1"/>
<keyword evidence="1" id="KW-1133">Transmembrane helix</keyword>
<accession>A0A2T6BFU1</accession>
<feature type="transmembrane region" description="Helical" evidence="1">
    <location>
        <begin position="169"/>
        <end position="191"/>
    </location>
</feature>
<dbReference type="Proteomes" id="UP000243978">
    <property type="component" value="Unassembled WGS sequence"/>
</dbReference>
<protein>
    <submittedName>
        <fullName evidence="2">Uncharacterized protein</fullName>
    </submittedName>
</protein>
<dbReference type="RefSeq" id="WP_107847199.1">
    <property type="nucleotide sequence ID" value="NZ_QBKS01000002.1"/>
</dbReference>
<keyword evidence="1" id="KW-0472">Membrane</keyword>
<keyword evidence="3" id="KW-1185">Reference proteome</keyword>
<dbReference type="EMBL" id="QBKS01000002">
    <property type="protein sequence ID" value="PTX54919.1"/>
    <property type="molecule type" value="Genomic_DNA"/>
</dbReference>
<evidence type="ECO:0000256" key="1">
    <source>
        <dbReference type="SAM" id="Phobius"/>
    </source>
</evidence>
<evidence type="ECO:0000313" key="3">
    <source>
        <dbReference type="Proteomes" id="UP000243978"/>
    </source>
</evidence>
<reference evidence="2 3" key="1">
    <citation type="submission" date="2018-04" db="EMBL/GenBank/DDBJ databases">
        <title>Genomic Encyclopedia of Archaeal and Bacterial Type Strains, Phase II (KMG-II): from individual species to whole genera.</title>
        <authorList>
            <person name="Goeker M."/>
        </authorList>
    </citation>
    <scope>NUCLEOTIDE SEQUENCE [LARGE SCALE GENOMIC DNA]</scope>
    <source>
        <strain evidence="2 3">DSM 100977</strain>
    </source>
</reference>
<dbReference type="OrthoDB" id="7875742at2"/>
<keyword evidence="1" id="KW-0812">Transmembrane</keyword>
<comment type="caution">
    <text evidence="2">The sequence shown here is derived from an EMBL/GenBank/DDBJ whole genome shotgun (WGS) entry which is preliminary data.</text>
</comment>
<sequence length="196" mass="21063">MVTLPFHPLEVRESEHRVYRLFTIDLATHHIPAFTRPKLNNTGGYDYPLRDALGLSELDDSQVQILRLSELGELGLTGYLIEGLGISEADLEANAERLDALEGHVAVLPSRAFSGPALIVPTPPVALVGAYAEHEAATDFTTLTSAAAKPAPQPDPVAPPPVPRAATPLWYWIVGVVSALIILYTLFVIFFSGGAS</sequence>
<name>A0A2T6BFU1_9RHOB</name>
<proteinExistence type="predicted"/>
<gene>
    <name evidence="2" type="ORF">C8N43_3742</name>
</gene>
<evidence type="ECO:0000313" key="2">
    <source>
        <dbReference type="EMBL" id="PTX54919.1"/>
    </source>
</evidence>
<organism evidence="2 3">
    <name type="scientific">Litoreibacter ponti</name>
    <dbReference type="NCBI Taxonomy" id="1510457"/>
    <lineage>
        <taxon>Bacteria</taxon>
        <taxon>Pseudomonadati</taxon>
        <taxon>Pseudomonadota</taxon>
        <taxon>Alphaproteobacteria</taxon>
        <taxon>Rhodobacterales</taxon>
        <taxon>Roseobacteraceae</taxon>
        <taxon>Litoreibacter</taxon>
    </lineage>
</organism>